<evidence type="ECO:0000256" key="1">
    <source>
        <dbReference type="SAM" id="MobiDB-lite"/>
    </source>
</evidence>
<gene>
    <name evidence="2" type="ORF">ABVK50_20030</name>
</gene>
<accession>A0AAU8CMJ4</accession>
<proteinExistence type="predicted"/>
<feature type="region of interest" description="Disordered" evidence="1">
    <location>
        <begin position="1"/>
        <end position="59"/>
    </location>
</feature>
<organism evidence="2">
    <name type="scientific">Mesorhizobium sp. WSM2240</name>
    <dbReference type="NCBI Taxonomy" id="3228851"/>
    <lineage>
        <taxon>Bacteria</taxon>
        <taxon>Pseudomonadati</taxon>
        <taxon>Pseudomonadota</taxon>
        <taxon>Alphaproteobacteria</taxon>
        <taxon>Hyphomicrobiales</taxon>
        <taxon>Phyllobacteriaceae</taxon>
        <taxon>Mesorhizobium</taxon>
    </lineage>
</organism>
<evidence type="ECO:0000313" key="2">
    <source>
        <dbReference type="EMBL" id="XCG47540.1"/>
    </source>
</evidence>
<sequence>MADETHKLQKDPPEGSRKVIERELERQEHNRDREGPVEEGDKRRKDIQDRKRRGESATG</sequence>
<name>A0AAU8CMJ4_9HYPH</name>
<dbReference type="RefSeq" id="WP_353644913.1">
    <property type="nucleotide sequence ID" value="NZ_CP159253.1"/>
</dbReference>
<protein>
    <submittedName>
        <fullName evidence="2">Uncharacterized protein</fullName>
    </submittedName>
</protein>
<dbReference type="EMBL" id="CP159253">
    <property type="protein sequence ID" value="XCG47540.1"/>
    <property type="molecule type" value="Genomic_DNA"/>
</dbReference>
<dbReference type="AlphaFoldDB" id="A0AAU8CMJ4"/>
<reference evidence="2" key="1">
    <citation type="submission" date="2024-06" db="EMBL/GenBank/DDBJ databases">
        <title>Mesorhizobium karijinii sp. nov., a symbiont of the iconic Swainsona formosa from arid Australia.</title>
        <authorList>
            <person name="Hill Y.J."/>
            <person name="Watkin E.L.J."/>
            <person name="O'Hara G.W."/>
            <person name="Terpolilli J."/>
            <person name="Tye M.L."/>
            <person name="Kohlmeier M.G."/>
        </authorList>
    </citation>
    <scope>NUCLEOTIDE SEQUENCE</scope>
    <source>
        <strain evidence="2">WSM2240</strain>
    </source>
</reference>